<accession>A0ABY9V817</accession>
<dbReference type="InterPro" id="IPR020845">
    <property type="entry name" value="AMP-binding_CS"/>
</dbReference>
<dbReference type="Gene3D" id="3.40.50.12780">
    <property type="entry name" value="N-terminal domain of ligase-like"/>
    <property type="match status" value="1"/>
</dbReference>
<dbReference type="InterPro" id="IPR036736">
    <property type="entry name" value="ACP-like_sf"/>
</dbReference>
<evidence type="ECO:0000259" key="2">
    <source>
        <dbReference type="Pfam" id="PF00501"/>
    </source>
</evidence>
<name>A0ABY9V817_9ACTN</name>
<dbReference type="InterPro" id="IPR001242">
    <property type="entry name" value="Condensation_dom"/>
</dbReference>
<reference evidence="5 6" key="1">
    <citation type="submission" date="2023-02" db="EMBL/GenBank/DDBJ databases">
        <title>Streptomyces sp. SCA4-21 with antifungal activity against Fusarium oxysporum f. sp. cubense, Streptomyces sp. SCA2-17 with antifungal activity against Fusarium oxysporum f. sp. cubense.</title>
        <authorList>
            <person name="Qi D."/>
        </authorList>
    </citation>
    <scope>NUCLEOTIDE SEQUENCE [LARGE SCALE GENOMIC DNA]</scope>
    <source>
        <strain evidence="5 6">SCA4-21</strain>
    </source>
</reference>
<dbReference type="InterPro" id="IPR042099">
    <property type="entry name" value="ANL_N_sf"/>
</dbReference>
<comment type="cofactor">
    <cofactor evidence="1">
        <name>pantetheine 4'-phosphate</name>
        <dbReference type="ChEBI" id="CHEBI:47942"/>
    </cofactor>
</comment>
<dbReference type="NCBIfam" id="TIGR01733">
    <property type="entry name" value="AA-adenyl-dom"/>
    <property type="match status" value="1"/>
</dbReference>
<feature type="domain" description="Condensation" evidence="4">
    <location>
        <begin position="616"/>
        <end position="962"/>
    </location>
</feature>
<dbReference type="Gene3D" id="1.10.1200.10">
    <property type="entry name" value="ACP-like"/>
    <property type="match status" value="1"/>
</dbReference>
<dbReference type="RefSeq" id="WP_311039379.1">
    <property type="nucleotide sequence ID" value="NZ_CP117522.1"/>
</dbReference>
<dbReference type="PROSITE" id="PS00455">
    <property type="entry name" value="AMP_BINDING"/>
    <property type="match status" value="1"/>
</dbReference>
<dbReference type="InterPro" id="IPR023213">
    <property type="entry name" value="CAT-like_dom_sf"/>
</dbReference>
<evidence type="ECO:0000313" key="5">
    <source>
        <dbReference type="EMBL" id="WNF01045.1"/>
    </source>
</evidence>
<feature type="domain" description="Carrier" evidence="3">
    <location>
        <begin position="529"/>
        <end position="587"/>
    </location>
</feature>
<organism evidence="5 6">
    <name type="scientific">Streptomyces luomodiensis</name>
    <dbReference type="NCBI Taxonomy" id="3026192"/>
    <lineage>
        <taxon>Bacteria</taxon>
        <taxon>Bacillati</taxon>
        <taxon>Actinomycetota</taxon>
        <taxon>Actinomycetes</taxon>
        <taxon>Kitasatosporales</taxon>
        <taxon>Streptomycetaceae</taxon>
        <taxon>Streptomyces</taxon>
    </lineage>
</organism>
<dbReference type="PANTHER" id="PTHR45527">
    <property type="entry name" value="NONRIBOSOMAL PEPTIDE SYNTHETASE"/>
    <property type="match status" value="1"/>
</dbReference>
<dbReference type="PANTHER" id="PTHR45527:SF1">
    <property type="entry name" value="FATTY ACID SYNTHASE"/>
    <property type="match status" value="1"/>
</dbReference>
<dbReference type="Gene3D" id="3.30.559.30">
    <property type="entry name" value="Nonribosomal peptide synthetase, condensation domain"/>
    <property type="match status" value="1"/>
</dbReference>
<dbReference type="InterPro" id="IPR010071">
    <property type="entry name" value="AA_adenyl_dom"/>
</dbReference>
<dbReference type="Pfam" id="PF00501">
    <property type="entry name" value="AMP-binding"/>
    <property type="match status" value="1"/>
</dbReference>
<dbReference type="InterPro" id="IPR000873">
    <property type="entry name" value="AMP-dep_synth/lig_dom"/>
</dbReference>
<feature type="domain" description="AMP-dependent synthetase/ligase" evidence="2">
    <location>
        <begin position="26"/>
        <end position="369"/>
    </location>
</feature>
<dbReference type="Gene3D" id="3.30.559.10">
    <property type="entry name" value="Chloramphenicol acetyltransferase-like domain"/>
    <property type="match status" value="1"/>
</dbReference>
<dbReference type="SUPFAM" id="SSF56801">
    <property type="entry name" value="Acetyl-CoA synthetase-like"/>
    <property type="match status" value="1"/>
</dbReference>
<evidence type="ECO:0000256" key="1">
    <source>
        <dbReference type="ARBA" id="ARBA00001957"/>
    </source>
</evidence>
<dbReference type="Pfam" id="PF00550">
    <property type="entry name" value="PP-binding"/>
    <property type="match status" value="1"/>
</dbReference>
<dbReference type="InterPro" id="IPR009081">
    <property type="entry name" value="PP-bd_ACP"/>
</dbReference>
<dbReference type="InterPro" id="IPR045851">
    <property type="entry name" value="AMP-bd_C_sf"/>
</dbReference>
<evidence type="ECO:0000313" key="6">
    <source>
        <dbReference type="Proteomes" id="UP001305606"/>
    </source>
</evidence>
<dbReference type="SUPFAM" id="SSF52777">
    <property type="entry name" value="CoA-dependent acyltransferases"/>
    <property type="match status" value="2"/>
</dbReference>
<protein>
    <submittedName>
        <fullName evidence="5">Amino acid adenylation domain-containing protein</fullName>
    </submittedName>
</protein>
<dbReference type="EMBL" id="CP117522">
    <property type="protein sequence ID" value="WNF01045.1"/>
    <property type="molecule type" value="Genomic_DNA"/>
</dbReference>
<sequence length="1035" mass="109950">MTAPARALAAENSPYVHGERIERVVARHAERDPGALAVRQGAETLRYGELTGLAGSVAAGLRARGVGPGGYVPVLMARSPEFVAVLLGVLTAGAAYIAMDPAWPHERTADAVRRCGAPLVVGDRPGTEVGGSPVVAWTDLVSGADGPPPPPYSDGTQAACVFYTSGSTGRPKGVLSPHRGTVRTLVGCPEIPLDSDTVFLQAAPQPWDAFSLELWGPLLNGGSAVLLDRGAPALDADGLRRALGHGVNTLWLTSSLFNVLVEEVPELVGPARLVLVGGERVSVRHARQLLDRFPRLRLVNGYGPVESTIFATCHPVRSSDVAPDSTEIPIGRPVPRTGVVLLGPEGEVRTGPGDGEIALSGDGLSLGYLGDAEETARRFVTLDGVRHYRTGDLATRDADGLLRYRGRADQQFKVRGVRVEPGEVEAVLERHPDVASCCAVLAETAPDRPGLAVLYTTVSGAPVPDEELRSIAARTLLDAMVPAVLTHTAQLPLGATGKADRAAAARLITDTLTAARPAPARPGPEVPGLLTAAAQLLGAPALGEDDDVIAAGATSLDVVRLAARSSRLLRARITVADVYRLRSVAALRGHGATAPPADAGVPLEPEPEPVSAPGPLPLTRAQQRFWMAEGAAPGAADNALVLAYVLDGPLDTEALHRALHDVVVRHPVLRTVHPWRDELPEQRVRPAALVRVPLERVPRPVGAEAAQAARAVTEDWWRLPFRLEEDLPIRARLCELGPARHLLCLHLHHIAFDGWSESVLLRDLGLFYSWHTGSAPEDGPPPAPGYPDYARWEHRHLPRRIEEELPFWEQELAQLPTSVLPAPTGEGEAPAAESAGYVPRDTVERLTRASALRGGPAVAGLVAAVGRGLARTFDAADVTVGTVTDGRFAPELEPVVGYFVNPLVVPVRGARDAPDATLLDQVARTVVTGLAHGRVPFDELVRRLAPPRDRHPFFQVWSVVQRRPPHGRFAPGLTVRSVRVPAPATARELTVEAVPDVHGGWRLNTQWRVDGLDDATAAALAGEVLCSVEELAALD</sequence>
<proteinExistence type="predicted"/>
<dbReference type="Pfam" id="PF00668">
    <property type="entry name" value="Condensation"/>
    <property type="match status" value="1"/>
</dbReference>
<dbReference type="Gene3D" id="3.30.300.30">
    <property type="match status" value="1"/>
</dbReference>
<dbReference type="Proteomes" id="UP001305606">
    <property type="component" value="Chromosome"/>
</dbReference>
<evidence type="ECO:0000259" key="4">
    <source>
        <dbReference type="Pfam" id="PF00668"/>
    </source>
</evidence>
<gene>
    <name evidence="5" type="ORF">PS467_39755</name>
</gene>
<evidence type="ECO:0000259" key="3">
    <source>
        <dbReference type="Pfam" id="PF00550"/>
    </source>
</evidence>
<dbReference type="SUPFAM" id="SSF47336">
    <property type="entry name" value="ACP-like"/>
    <property type="match status" value="1"/>
</dbReference>
<keyword evidence="6" id="KW-1185">Reference proteome</keyword>